<dbReference type="AlphaFoldDB" id="W1WCY5"/>
<name>W1WCY5_9ZZZZ</name>
<evidence type="ECO:0000313" key="1">
    <source>
        <dbReference type="EMBL" id="ETJ16013.1"/>
    </source>
</evidence>
<dbReference type="EMBL" id="AZMM01018924">
    <property type="protein sequence ID" value="ETJ16013.1"/>
    <property type="molecule type" value="Genomic_DNA"/>
</dbReference>
<comment type="caution">
    <text evidence="1">The sequence shown here is derived from an EMBL/GenBank/DDBJ whole genome shotgun (WGS) entry which is preliminary data.</text>
</comment>
<reference evidence="1" key="1">
    <citation type="submission" date="2013-12" db="EMBL/GenBank/DDBJ databases">
        <title>A Varibaculum cambriense genome reconstructed from a premature infant gut community with otherwise low bacterial novelty that shifts toward anaerobic metabolism during the third week of life.</title>
        <authorList>
            <person name="Brown C.T."/>
            <person name="Sharon I."/>
            <person name="Thomas B.C."/>
            <person name="Castelle C.J."/>
            <person name="Morowitz M.J."/>
            <person name="Banfield J.F."/>
        </authorList>
    </citation>
    <scope>NUCLEOTIDE SEQUENCE</scope>
</reference>
<sequence>MSWEWKNEGAQKMYVDLPAIII</sequence>
<proteinExistence type="predicted"/>
<feature type="non-terminal residue" evidence="1">
    <location>
        <position position="22"/>
    </location>
</feature>
<accession>W1WCY5</accession>
<organism evidence="1">
    <name type="scientific">human gut metagenome</name>
    <dbReference type="NCBI Taxonomy" id="408170"/>
    <lineage>
        <taxon>unclassified sequences</taxon>
        <taxon>metagenomes</taxon>
        <taxon>organismal metagenomes</taxon>
    </lineage>
</organism>
<gene>
    <name evidence="1" type="ORF">Q604_UNBc4C00143G0001</name>
</gene>
<protein>
    <submittedName>
        <fullName evidence="1">Uncharacterized protein</fullName>
    </submittedName>
</protein>